<accession>A0A4R2THW1</accession>
<feature type="signal peptide" evidence="1">
    <location>
        <begin position="1"/>
        <end position="21"/>
    </location>
</feature>
<feature type="chain" id="PRO_5038905780" evidence="1">
    <location>
        <begin position="22"/>
        <end position="223"/>
    </location>
</feature>
<organism evidence="3 4">
    <name type="scientific">Serpentinicella alkaliphila</name>
    <dbReference type="NCBI Taxonomy" id="1734049"/>
    <lineage>
        <taxon>Bacteria</taxon>
        <taxon>Bacillati</taxon>
        <taxon>Bacillota</taxon>
        <taxon>Clostridia</taxon>
        <taxon>Peptostreptococcales</taxon>
        <taxon>Natronincolaceae</taxon>
        <taxon>Serpentinicella</taxon>
    </lineage>
</organism>
<proteinExistence type="predicted"/>
<evidence type="ECO:0000259" key="2">
    <source>
        <dbReference type="Pfam" id="PF07833"/>
    </source>
</evidence>
<dbReference type="SUPFAM" id="SSF55383">
    <property type="entry name" value="Copper amine oxidase, domain N"/>
    <property type="match status" value="1"/>
</dbReference>
<dbReference type="Proteomes" id="UP000295504">
    <property type="component" value="Unassembled WGS sequence"/>
</dbReference>
<evidence type="ECO:0000313" key="4">
    <source>
        <dbReference type="Proteomes" id="UP000295504"/>
    </source>
</evidence>
<evidence type="ECO:0000313" key="3">
    <source>
        <dbReference type="EMBL" id="TCQ01822.1"/>
    </source>
</evidence>
<dbReference type="OrthoDB" id="1684927at2"/>
<keyword evidence="1" id="KW-0732">Signal</keyword>
<dbReference type="Gene3D" id="3.30.457.10">
    <property type="entry name" value="Copper amine oxidase-like, N-terminal domain"/>
    <property type="match status" value="1"/>
</dbReference>
<dbReference type="EMBL" id="SLYC01000022">
    <property type="protein sequence ID" value="TCQ01822.1"/>
    <property type="molecule type" value="Genomic_DNA"/>
</dbReference>
<name>A0A4R2THW1_9FIRM</name>
<keyword evidence="4" id="KW-1185">Reference proteome</keyword>
<dbReference type="InterPro" id="IPR036582">
    <property type="entry name" value="Mao_N_sf"/>
</dbReference>
<dbReference type="AlphaFoldDB" id="A0A4R2THW1"/>
<dbReference type="Pfam" id="PF07833">
    <property type="entry name" value="Cu_amine_oxidN1"/>
    <property type="match status" value="1"/>
</dbReference>
<evidence type="ECO:0000256" key="1">
    <source>
        <dbReference type="SAM" id="SignalP"/>
    </source>
</evidence>
<sequence>MKKTITICITFLLLFTSFVFASKDDVSLTEYTLLVEGQSIQFDVQPQFIYGKLMLPLRTTLEKMDYIITWNNEERAVELSKGVNYAKVFIGKNSYFKHKMAPFTLSSEPIIVDGRTLVPIEFFHEVLNIYFEIENSQITFYPNEDVDTLVTHMGYVSKINEAENTVEYHLSNDKEDEVHLIIHATKETIFQNTIKEGDFIRTVSPPIMLLSYPGQTRGIIIYK</sequence>
<reference evidence="3 4" key="1">
    <citation type="submission" date="2019-03" db="EMBL/GenBank/DDBJ databases">
        <title>Genomic Encyclopedia of Type Strains, Phase IV (KMG-IV): sequencing the most valuable type-strain genomes for metagenomic binning, comparative biology and taxonomic classification.</title>
        <authorList>
            <person name="Goeker M."/>
        </authorList>
    </citation>
    <scope>NUCLEOTIDE SEQUENCE [LARGE SCALE GENOMIC DNA]</scope>
    <source>
        <strain evidence="3 4">DSM 100013</strain>
    </source>
</reference>
<feature type="domain" description="Copper amine oxidase-like N-terminal" evidence="2">
    <location>
        <begin position="35"/>
        <end position="139"/>
    </location>
</feature>
<protein>
    <submittedName>
        <fullName evidence="3">Copper amine oxidase-like protein</fullName>
    </submittedName>
</protein>
<dbReference type="InterPro" id="IPR012854">
    <property type="entry name" value="Cu_amine_oxidase-like_N"/>
</dbReference>
<dbReference type="RefSeq" id="WP_132848719.1">
    <property type="nucleotide sequence ID" value="NZ_CP058648.1"/>
</dbReference>
<gene>
    <name evidence="3" type="ORF">EDD79_102220</name>
</gene>
<comment type="caution">
    <text evidence="3">The sequence shown here is derived from an EMBL/GenBank/DDBJ whole genome shotgun (WGS) entry which is preliminary data.</text>
</comment>